<evidence type="ECO:0000313" key="1">
    <source>
        <dbReference type="EMBL" id="WMV29957.1"/>
    </source>
</evidence>
<feature type="non-terminal residue" evidence="1">
    <location>
        <position position="1"/>
    </location>
</feature>
<dbReference type="Gene3D" id="1.25.40.10">
    <property type="entry name" value="Tetratricopeptide repeat domain"/>
    <property type="match status" value="1"/>
</dbReference>
<reference evidence="1" key="1">
    <citation type="submission" date="2023-08" db="EMBL/GenBank/DDBJ databases">
        <title>A de novo genome assembly of Solanum verrucosum Schlechtendal, a Mexican diploid species geographically isolated from the other diploid A-genome species in potato relatives.</title>
        <authorList>
            <person name="Hosaka K."/>
        </authorList>
    </citation>
    <scope>NUCLEOTIDE SEQUENCE</scope>
    <source>
        <tissue evidence="1">Young leaves</tissue>
    </source>
</reference>
<protein>
    <submittedName>
        <fullName evidence="1">Uncharacterized protein</fullName>
    </submittedName>
</protein>
<dbReference type="Proteomes" id="UP001234989">
    <property type="component" value="Chromosome 5"/>
</dbReference>
<proteinExistence type="predicted"/>
<evidence type="ECO:0000313" key="2">
    <source>
        <dbReference type="Proteomes" id="UP001234989"/>
    </source>
</evidence>
<dbReference type="SUPFAM" id="SSF48452">
    <property type="entry name" value="TPR-like"/>
    <property type="match status" value="1"/>
</dbReference>
<gene>
    <name evidence="1" type="ORF">MTR67_023342</name>
</gene>
<dbReference type="AlphaFoldDB" id="A0AAF0QWL8"/>
<keyword evidence="2" id="KW-1185">Reference proteome</keyword>
<dbReference type="EMBL" id="CP133616">
    <property type="protein sequence ID" value="WMV29957.1"/>
    <property type="molecule type" value="Genomic_DNA"/>
</dbReference>
<organism evidence="1 2">
    <name type="scientific">Solanum verrucosum</name>
    <dbReference type="NCBI Taxonomy" id="315347"/>
    <lineage>
        <taxon>Eukaryota</taxon>
        <taxon>Viridiplantae</taxon>
        <taxon>Streptophyta</taxon>
        <taxon>Embryophyta</taxon>
        <taxon>Tracheophyta</taxon>
        <taxon>Spermatophyta</taxon>
        <taxon>Magnoliopsida</taxon>
        <taxon>eudicotyledons</taxon>
        <taxon>Gunneridae</taxon>
        <taxon>Pentapetalae</taxon>
        <taxon>asterids</taxon>
        <taxon>lamiids</taxon>
        <taxon>Solanales</taxon>
        <taxon>Solanaceae</taxon>
        <taxon>Solanoideae</taxon>
        <taxon>Solaneae</taxon>
        <taxon>Solanum</taxon>
    </lineage>
</organism>
<name>A0AAF0QWL8_SOLVR</name>
<dbReference type="InterPro" id="IPR011990">
    <property type="entry name" value="TPR-like_helical_dom_sf"/>
</dbReference>
<sequence>SSQWESDIRVGQETQGTANSLKFNKSGDRVGAVYVKLASCHLKLDRKHEVVRAYDITVDYYKMMKNLKEAISCLEKVTHLFLDIGSLNATRGHYQIQLYC</sequence>
<accession>A0AAF0QWL8</accession>
<dbReference type="Pfam" id="PF14938">
    <property type="entry name" value="SNAP"/>
    <property type="match status" value="1"/>
</dbReference>